<evidence type="ECO:0000256" key="4">
    <source>
        <dbReference type="ARBA" id="ARBA00022801"/>
    </source>
</evidence>
<protein>
    <recommendedName>
        <fullName evidence="2">alpha-L-fucosidase</fullName>
        <ecNumber evidence="2">3.2.1.51</ecNumber>
    </recommendedName>
</protein>
<dbReference type="InterPro" id="IPR008979">
    <property type="entry name" value="Galactose-bd-like_sf"/>
</dbReference>
<dbReference type="PROSITE" id="PS50022">
    <property type="entry name" value="FA58C_3"/>
    <property type="match status" value="1"/>
</dbReference>
<dbReference type="InterPro" id="IPR000421">
    <property type="entry name" value="FA58C"/>
</dbReference>
<keyword evidence="3" id="KW-0732">Signal</keyword>
<dbReference type="HOGENOM" id="CLU_002934_7_0_10"/>
<dbReference type="eggNOG" id="COG3669">
    <property type="taxonomic scope" value="Bacteria"/>
</dbReference>
<dbReference type="AlphaFoldDB" id="F3ZPE8"/>
<feature type="domain" description="F5/8 type C" evidence="6">
    <location>
        <begin position="525"/>
        <end position="619"/>
    </location>
</feature>
<evidence type="ECO:0000313" key="8">
    <source>
        <dbReference type="Proteomes" id="UP000018439"/>
    </source>
</evidence>
<sequence>MKNCIVPIAALGLLLSGCSIGKGKSYEKHLEFPPSTNLEEKINMASRLVPSPTQLEWQQMELTAFLHFGINTFTGREWGTGEEDPSLFNPQKLNAEQWVKVLKDSGFKMALLTAKHHDGFCLWPTKTTRHSVASSPWKDGKGDVVRDLKEACDKYGLKFGVYLSPWDRNASCYGTDEYNDFFIQQLTELLTQYGDIYEVWFDGANGEGPNGKVQTYDWERILSTIKQLQPRAVTAIMGDDVRWVGNESGLGRTTEWSVTPLVPSSYARAKKVNASLGIDDVSKDLGSRELLAKANELFWYPSEVDVSIRPGWFYHPEEDHQVKSVNQLVDIYFQSVGLNSVLLLNIPPNTDGLISQSDASRLYDFSNYIQTYLEHNLVANPTVKHKVSEGNSIRYHLENEENINTLLIQEDISNGQRIEKFEIEGKFDDEWIQIAEGTTVGYKRLIRLPQDIKVEKLRLTILQARGNAYISKLGAFYCPPAEKTTASRVINEYDSQLWKTTCMDVPLSQVTDRDISTADTLIVGQEILIDLGKEELFGGFIYTPAYKALNHISKYSLSVSKDKTNWTIIYDHEEFSNIKNNPIPQELHFPKEVSARYIKLIPHESSNYKDVCSIAELGLLKK</sequence>
<keyword evidence="8" id="KW-1185">Reference proteome</keyword>
<dbReference type="PANTHER" id="PTHR10030:SF37">
    <property type="entry name" value="ALPHA-L-FUCOSIDASE-RELATED"/>
    <property type="match status" value="1"/>
</dbReference>
<evidence type="ECO:0000259" key="6">
    <source>
        <dbReference type="PROSITE" id="PS50022"/>
    </source>
</evidence>
<dbReference type="Proteomes" id="UP000018439">
    <property type="component" value="Chromosome"/>
</dbReference>
<dbReference type="SUPFAM" id="SSF51445">
    <property type="entry name" value="(Trans)glycosidases"/>
    <property type="match status" value="1"/>
</dbReference>
<dbReference type="GO" id="GO:0004560">
    <property type="term" value="F:alpha-L-fucosidase activity"/>
    <property type="evidence" value="ECO:0007669"/>
    <property type="project" value="InterPro"/>
</dbReference>
<gene>
    <name evidence="7" type="ORF">Bcop_1410</name>
</gene>
<dbReference type="Gene3D" id="2.60.120.260">
    <property type="entry name" value="Galactose-binding domain-like"/>
    <property type="match status" value="2"/>
</dbReference>
<evidence type="ECO:0000313" key="7">
    <source>
        <dbReference type="EMBL" id="EGJ71605.1"/>
    </source>
</evidence>
<dbReference type="GO" id="GO:0016139">
    <property type="term" value="P:glycoside catabolic process"/>
    <property type="evidence" value="ECO:0007669"/>
    <property type="project" value="TreeGrafter"/>
</dbReference>
<dbReference type="PROSITE" id="PS51257">
    <property type="entry name" value="PROKAR_LIPOPROTEIN"/>
    <property type="match status" value="1"/>
</dbReference>
<dbReference type="FunFam" id="3.20.20.80:FF:000052">
    <property type="entry name" value="Putative alpha-L-fucosidase 1"/>
    <property type="match status" value="1"/>
</dbReference>
<dbReference type="SUPFAM" id="SSF49785">
    <property type="entry name" value="Galactose-binding domain-like"/>
    <property type="match status" value="1"/>
</dbReference>
<evidence type="ECO:0000256" key="1">
    <source>
        <dbReference type="ARBA" id="ARBA00007951"/>
    </source>
</evidence>
<evidence type="ECO:0000256" key="5">
    <source>
        <dbReference type="ARBA" id="ARBA00023295"/>
    </source>
</evidence>
<keyword evidence="5" id="KW-0326">Glycosidase</keyword>
<dbReference type="GO" id="GO:0006004">
    <property type="term" value="P:fucose metabolic process"/>
    <property type="evidence" value="ECO:0007669"/>
    <property type="project" value="TreeGrafter"/>
</dbReference>
<dbReference type="OrthoDB" id="1389336at2"/>
<dbReference type="GO" id="GO:0005764">
    <property type="term" value="C:lysosome"/>
    <property type="evidence" value="ECO:0007669"/>
    <property type="project" value="TreeGrafter"/>
</dbReference>
<reference evidence="7 8" key="1">
    <citation type="journal article" date="2011" name="Stand. Genomic Sci.">
        <title>Non-contiguous finished genome sequence of Bacteroides coprosuis type strain (PC139).</title>
        <authorList>
            <person name="Land M."/>
            <person name="Held B."/>
            <person name="Gronow S."/>
            <person name="Abt B."/>
            <person name="Lucas S."/>
            <person name="Del Rio T.G."/>
            <person name="Nolan M."/>
            <person name="Tice H."/>
            <person name="Cheng J.F."/>
            <person name="Pitluck S."/>
            <person name="Liolios K."/>
            <person name="Pagani I."/>
            <person name="Ivanova N."/>
            <person name="Mavromatis K."/>
            <person name="Mikhailova N."/>
            <person name="Pati A."/>
            <person name="Tapia R."/>
            <person name="Han C."/>
            <person name="Goodwin L."/>
            <person name="Chen A."/>
            <person name="Palaniappan K."/>
            <person name="Hauser L."/>
            <person name="Brambilla E.M."/>
            <person name="Rohde M."/>
            <person name="Goker M."/>
            <person name="Detter J.C."/>
            <person name="Woyke T."/>
            <person name="Bristow J."/>
            <person name="Eisen J.A."/>
            <person name="Markowitz V."/>
            <person name="Hugenholtz P."/>
            <person name="Kyrpides N.C."/>
            <person name="Klenk H.P."/>
            <person name="Lapidus A."/>
        </authorList>
    </citation>
    <scope>NUCLEOTIDE SEQUENCE</scope>
    <source>
        <strain evidence="7 8">DSM 18011</strain>
    </source>
</reference>
<keyword evidence="4" id="KW-0378">Hydrolase</keyword>
<organism evidence="7 8">
    <name type="scientific">Bacteroides coprosuis DSM 18011</name>
    <dbReference type="NCBI Taxonomy" id="679937"/>
    <lineage>
        <taxon>Bacteria</taxon>
        <taxon>Pseudomonadati</taxon>
        <taxon>Bacteroidota</taxon>
        <taxon>Bacteroidia</taxon>
        <taxon>Bacteroidales</taxon>
        <taxon>Bacteroidaceae</taxon>
        <taxon>Bacteroides</taxon>
    </lineage>
</organism>
<dbReference type="EMBL" id="CM001167">
    <property type="protein sequence ID" value="EGJ71605.1"/>
    <property type="molecule type" value="Genomic_DNA"/>
</dbReference>
<evidence type="ECO:0000256" key="2">
    <source>
        <dbReference type="ARBA" id="ARBA00012662"/>
    </source>
</evidence>
<dbReference type="Pfam" id="PF01120">
    <property type="entry name" value="Alpha_L_fucos"/>
    <property type="match status" value="1"/>
</dbReference>
<dbReference type="EC" id="3.2.1.51" evidence="2"/>
<evidence type="ECO:0000256" key="3">
    <source>
        <dbReference type="ARBA" id="ARBA00022729"/>
    </source>
</evidence>
<accession>F3ZPE8</accession>
<dbReference type="PANTHER" id="PTHR10030">
    <property type="entry name" value="ALPHA-L-FUCOSIDASE"/>
    <property type="match status" value="1"/>
</dbReference>
<dbReference type="InterPro" id="IPR000933">
    <property type="entry name" value="Glyco_hydro_29"/>
</dbReference>
<proteinExistence type="inferred from homology"/>
<dbReference type="Gene3D" id="3.20.20.80">
    <property type="entry name" value="Glycosidases"/>
    <property type="match status" value="1"/>
</dbReference>
<dbReference type="STRING" id="679937.Bcop_1410"/>
<dbReference type="SMART" id="SM00812">
    <property type="entry name" value="Alpha_L_fucos"/>
    <property type="match status" value="1"/>
</dbReference>
<dbReference type="Pfam" id="PF00754">
    <property type="entry name" value="F5_F8_type_C"/>
    <property type="match status" value="1"/>
</dbReference>
<dbReference type="InterPro" id="IPR057739">
    <property type="entry name" value="Glyco_hydro_29_N"/>
</dbReference>
<comment type="similarity">
    <text evidence="1">Belongs to the glycosyl hydrolase 29 family.</text>
</comment>
<name>F3ZPE8_9BACE</name>
<dbReference type="InterPro" id="IPR017853">
    <property type="entry name" value="GH"/>
</dbReference>